<dbReference type="EMBL" id="JAEAOA010000820">
    <property type="protein sequence ID" value="KAK3605680.1"/>
    <property type="molecule type" value="Genomic_DNA"/>
</dbReference>
<reference evidence="1" key="1">
    <citation type="journal article" date="2021" name="Genome Biol. Evol.">
        <title>A High-Quality Reference Genome for a Parasitic Bivalve with Doubly Uniparental Inheritance (Bivalvia: Unionida).</title>
        <authorList>
            <person name="Smith C.H."/>
        </authorList>
    </citation>
    <scope>NUCLEOTIDE SEQUENCE</scope>
    <source>
        <strain evidence="1">CHS0354</strain>
    </source>
</reference>
<reference evidence="1" key="3">
    <citation type="submission" date="2023-05" db="EMBL/GenBank/DDBJ databases">
        <authorList>
            <person name="Smith C.H."/>
        </authorList>
    </citation>
    <scope>NUCLEOTIDE SEQUENCE</scope>
    <source>
        <strain evidence="1">CHS0354</strain>
        <tissue evidence="1">Mantle</tissue>
    </source>
</reference>
<dbReference type="SUPFAM" id="SSF53067">
    <property type="entry name" value="Actin-like ATPase domain"/>
    <property type="match status" value="1"/>
</dbReference>
<dbReference type="Proteomes" id="UP001195483">
    <property type="component" value="Unassembled WGS sequence"/>
</dbReference>
<keyword evidence="2" id="KW-1185">Reference proteome</keyword>
<reference evidence="1" key="2">
    <citation type="journal article" date="2021" name="Genome Biol. Evol.">
        <title>Developing a high-quality reference genome for a parasitic bivalve with doubly uniparental inheritance (Bivalvia: Unionida).</title>
        <authorList>
            <person name="Smith C.H."/>
        </authorList>
    </citation>
    <scope>NUCLEOTIDE SEQUENCE</scope>
    <source>
        <strain evidence="1">CHS0354</strain>
        <tissue evidence="1">Mantle</tissue>
    </source>
</reference>
<accession>A0AAE0T9E0</accession>
<evidence type="ECO:0000313" key="1">
    <source>
        <dbReference type="EMBL" id="KAK3605680.1"/>
    </source>
</evidence>
<proteinExistence type="predicted"/>
<evidence type="ECO:0008006" key="3">
    <source>
        <dbReference type="Google" id="ProtNLM"/>
    </source>
</evidence>
<organism evidence="1 2">
    <name type="scientific">Potamilus streckersoni</name>
    <dbReference type="NCBI Taxonomy" id="2493646"/>
    <lineage>
        <taxon>Eukaryota</taxon>
        <taxon>Metazoa</taxon>
        <taxon>Spiralia</taxon>
        <taxon>Lophotrochozoa</taxon>
        <taxon>Mollusca</taxon>
        <taxon>Bivalvia</taxon>
        <taxon>Autobranchia</taxon>
        <taxon>Heteroconchia</taxon>
        <taxon>Palaeoheterodonta</taxon>
        <taxon>Unionida</taxon>
        <taxon>Unionoidea</taxon>
        <taxon>Unionidae</taxon>
        <taxon>Ambleminae</taxon>
        <taxon>Lampsilini</taxon>
        <taxon>Potamilus</taxon>
    </lineage>
</organism>
<dbReference type="Gene3D" id="3.90.640.10">
    <property type="entry name" value="Actin, Chain A, domain 4"/>
    <property type="match status" value="1"/>
</dbReference>
<dbReference type="PANTHER" id="PTHR14187:SF5">
    <property type="entry name" value="HEAT SHOCK 70 KDA PROTEIN 12A"/>
    <property type="match status" value="1"/>
</dbReference>
<dbReference type="Gene3D" id="3.30.420.40">
    <property type="match status" value="1"/>
</dbReference>
<dbReference type="PANTHER" id="PTHR14187">
    <property type="entry name" value="ALPHA KINASE/ELONGATION FACTOR 2 KINASE"/>
    <property type="match status" value="1"/>
</dbReference>
<dbReference type="InterPro" id="IPR043129">
    <property type="entry name" value="ATPase_NBD"/>
</dbReference>
<name>A0AAE0T9E0_9BIVA</name>
<evidence type="ECO:0000313" key="2">
    <source>
        <dbReference type="Proteomes" id="UP001195483"/>
    </source>
</evidence>
<protein>
    <recommendedName>
        <fullName evidence="3">Heat shock protein 70</fullName>
    </recommendedName>
</protein>
<sequence length="360" mass="40018">MIVDLGGGTADMTVHEKLGDGKLKEIWKASGGPWGGTAVDSAFFQMLISIVGGPVMGRFMKEHTYDYLDLFREFESAKRNFSTSSKDKINIKFPVTLNELCEDMLGSTFKTCTSESIHGNDISFVSDKMRLTPGLLEMLFRKVTYNIIDHIKGILSTGPGRKVSLILMVGGFSESQFVQEVILKEFHGKNGIQIVVPRDAGSTVVNGAVLFGRMPRSIESRILRYTYGKNSCPVFDKKVHPEEKKIIIDGVARCNDVFGLIIDAGTEIKSDFKLSKSCFTVKKNQRTMCLSFHYSVGKTPMFTTDPGCHLLGTLRIEIPNPSTEDRYVDLTYEFGSTELKVTAVERTSNKPCIATFILIE</sequence>
<comment type="caution">
    <text evidence="1">The sequence shown here is derived from an EMBL/GenBank/DDBJ whole genome shotgun (WGS) entry which is preliminary data.</text>
</comment>
<gene>
    <name evidence="1" type="ORF">CHS0354_013477</name>
</gene>
<dbReference type="AlphaFoldDB" id="A0AAE0T9E0"/>